<dbReference type="SUPFAM" id="SSF53335">
    <property type="entry name" value="S-adenosyl-L-methionine-dependent methyltransferases"/>
    <property type="match status" value="1"/>
</dbReference>
<keyword evidence="6" id="KW-1185">Reference proteome</keyword>
<protein>
    <recommendedName>
        <fullName evidence="4">O-methyltransferase C-terminal domain-containing protein</fullName>
    </recommendedName>
</protein>
<dbReference type="InterPro" id="IPR001077">
    <property type="entry name" value="COMT_C"/>
</dbReference>
<dbReference type="SUPFAM" id="SSF46785">
    <property type="entry name" value="Winged helix' DNA-binding domain"/>
    <property type="match status" value="1"/>
</dbReference>
<evidence type="ECO:0000256" key="2">
    <source>
        <dbReference type="ARBA" id="ARBA00022679"/>
    </source>
</evidence>
<dbReference type="InterPro" id="IPR029063">
    <property type="entry name" value="SAM-dependent_MTases_sf"/>
</dbReference>
<dbReference type="InterPro" id="IPR036388">
    <property type="entry name" value="WH-like_DNA-bd_sf"/>
</dbReference>
<reference evidence="6" key="1">
    <citation type="journal article" date="2015" name="BMC Genomics">
        <title>Genomic and transcriptomic analysis of the endophytic fungus Pestalotiopsis fici reveals its lifestyle and high potential for synthesis of natural products.</title>
        <authorList>
            <person name="Wang X."/>
            <person name="Zhang X."/>
            <person name="Liu L."/>
            <person name="Xiang M."/>
            <person name="Wang W."/>
            <person name="Sun X."/>
            <person name="Che Y."/>
            <person name="Guo L."/>
            <person name="Liu G."/>
            <person name="Guo L."/>
            <person name="Wang C."/>
            <person name="Yin W.B."/>
            <person name="Stadler M."/>
            <person name="Zhang X."/>
            <person name="Liu X."/>
        </authorList>
    </citation>
    <scope>NUCLEOTIDE SEQUENCE [LARGE SCALE GENOMIC DNA]</scope>
    <source>
        <strain evidence="6">W106-1 / CGMCC3.15140</strain>
    </source>
</reference>
<dbReference type="InterPro" id="IPR036390">
    <property type="entry name" value="WH_DNA-bd_sf"/>
</dbReference>
<sequence length="411" mass="45496">MASSNSTPRIVALADKISSSVAELQELLSSQGVPPPSWAEDNPECLPADAAHLQDAVLDETAELHELLLEPFSLVCRFAAISNLVSLDALCRFHIVDMIPPGGQISFEEISKKSGLDEALVRRLVRHAMTLRILGEPEPGMVAHTKISKFMTIPYINAWVVDATEKWPSSEEPTETGFTLVNNTDKSIYEVLSTNPMRATRFAASMKSFDHNPGYSISEVPKLYDWASLGDAIVADVGGSRGHVAIEVAKSFDNVRLVVQDMALVVKDAESGVPDDIKGRIEFKAHELFEPQVVQADAYFFRMIFHNWADKYSLKILKAQIPALRPGAKILIQDAVMPGPGEVPLWRERHIRSMDLNMLGGFNARERSIQEWKALLAAADERFVIRRVIPHARSSMSIKEIVWDASNSGEA</sequence>
<keyword evidence="1" id="KW-0489">Methyltransferase</keyword>
<dbReference type="PANTHER" id="PTHR43712">
    <property type="entry name" value="PUTATIVE (AFU_ORTHOLOGUE AFUA_4G14580)-RELATED"/>
    <property type="match status" value="1"/>
</dbReference>
<keyword evidence="3" id="KW-0949">S-adenosyl-L-methionine</keyword>
<dbReference type="RefSeq" id="XP_007827116.1">
    <property type="nucleotide sequence ID" value="XM_007828925.1"/>
</dbReference>
<keyword evidence="2" id="KW-0808">Transferase</keyword>
<dbReference type="GO" id="GO:0032259">
    <property type="term" value="P:methylation"/>
    <property type="evidence" value="ECO:0007669"/>
    <property type="project" value="UniProtKB-KW"/>
</dbReference>
<accession>W3XMJ8</accession>
<dbReference type="Gene3D" id="3.40.50.150">
    <property type="entry name" value="Vaccinia Virus protein VP39"/>
    <property type="match status" value="1"/>
</dbReference>
<organism evidence="5 6">
    <name type="scientific">Pestalotiopsis fici (strain W106-1 / CGMCC3.15140)</name>
    <dbReference type="NCBI Taxonomy" id="1229662"/>
    <lineage>
        <taxon>Eukaryota</taxon>
        <taxon>Fungi</taxon>
        <taxon>Dikarya</taxon>
        <taxon>Ascomycota</taxon>
        <taxon>Pezizomycotina</taxon>
        <taxon>Sordariomycetes</taxon>
        <taxon>Xylariomycetidae</taxon>
        <taxon>Amphisphaeriales</taxon>
        <taxon>Sporocadaceae</taxon>
        <taxon>Pestalotiopsis</taxon>
    </lineage>
</organism>
<gene>
    <name evidence="5" type="ORF">PFICI_00344</name>
</gene>
<proteinExistence type="predicted"/>
<dbReference type="eggNOG" id="KOG3178">
    <property type="taxonomic scope" value="Eukaryota"/>
</dbReference>
<dbReference type="Proteomes" id="UP000030651">
    <property type="component" value="Unassembled WGS sequence"/>
</dbReference>
<dbReference type="OrthoDB" id="1606438at2759"/>
<dbReference type="KEGG" id="pfy:PFICI_00344"/>
<dbReference type="AlphaFoldDB" id="W3XMJ8"/>
<dbReference type="EMBL" id="KI912109">
    <property type="protein sequence ID" value="ETS86516.1"/>
    <property type="molecule type" value="Genomic_DNA"/>
</dbReference>
<dbReference type="Pfam" id="PF00891">
    <property type="entry name" value="Methyltransf_2"/>
    <property type="match status" value="1"/>
</dbReference>
<feature type="domain" description="O-methyltransferase C-terminal" evidence="4">
    <location>
        <begin position="188"/>
        <end position="379"/>
    </location>
</feature>
<evidence type="ECO:0000313" key="6">
    <source>
        <dbReference type="Proteomes" id="UP000030651"/>
    </source>
</evidence>
<dbReference type="PROSITE" id="PS51683">
    <property type="entry name" value="SAM_OMT_II"/>
    <property type="match status" value="1"/>
</dbReference>
<evidence type="ECO:0000256" key="1">
    <source>
        <dbReference type="ARBA" id="ARBA00022603"/>
    </source>
</evidence>
<evidence type="ECO:0000259" key="4">
    <source>
        <dbReference type="Pfam" id="PF00891"/>
    </source>
</evidence>
<dbReference type="Gene3D" id="1.10.10.10">
    <property type="entry name" value="Winged helix-like DNA-binding domain superfamily/Winged helix DNA-binding domain"/>
    <property type="match status" value="1"/>
</dbReference>
<dbReference type="GO" id="GO:0008171">
    <property type="term" value="F:O-methyltransferase activity"/>
    <property type="evidence" value="ECO:0007669"/>
    <property type="project" value="InterPro"/>
</dbReference>
<dbReference type="OMA" id="GTDYYDW"/>
<dbReference type="InParanoid" id="W3XMJ8"/>
<dbReference type="PANTHER" id="PTHR43712:SF12">
    <property type="entry name" value="STERIGMATOCYSTIN 8-O-METHYLTRANSFERASE"/>
    <property type="match status" value="1"/>
</dbReference>
<dbReference type="InterPro" id="IPR016461">
    <property type="entry name" value="COMT-like"/>
</dbReference>
<name>W3XMJ8_PESFW</name>
<dbReference type="GeneID" id="19265357"/>
<evidence type="ECO:0000313" key="5">
    <source>
        <dbReference type="EMBL" id="ETS86516.1"/>
    </source>
</evidence>
<evidence type="ECO:0000256" key="3">
    <source>
        <dbReference type="ARBA" id="ARBA00022691"/>
    </source>
</evidence>
<dbReference type="HOGENOM" id="CLU_005533_1_4_1"/>